<evidence type="ECO:0000313" key="3">
    <source>
        <dbReference type="Proteomes" id="UP000595437"/>
    </source>
</evidence>
<name>A0A7T8HHL7_CALRO</name>
<dbReference type="EMBL" id="CP045896">
    <property type="protein sequence ID" value="QQP50077.1"/>
    <property type="molecule type" value="Genomic_DNA"/>
</dbReference>
<reference evidence="3" key="1">
    <citation type="submission" date="2021-01" db="EMBL/GenBank/DDBJ databases">
        <title>Caligus Genome Assembly.</title>
        <authorList>
            <person name="Gallardo-Escarate C."/>
        </authorList>
    </citation>
    <scope>NUCLEOTIDE SEQUENCE [LARGE SCALE GENOMIC DNA]</scope>
</reference>
<organism evidence="2 3">
    <name type="scientific">Caligus rogercresseyi</name>
    <name type="common">Sea louse</name>
    <dbReference type="NCBI Taxonomy" id="217165"/>
    <lineage>
        <taxon>Eukaryota</taxon>
        <taxon>Metazoa</taxon>
        <taxon>Ecdysozoa</taxon>
        <taxon>Arthropoda</taxon>
        <taxon>Crustacea</taxon>
        <taxon>Multicrustacea</taxon>
        <taxon>Hexanauplia</taxon>
        <taxon>Copepoda</taxon>
        <taxon>Siphonostomatoida</taxon>
        <taxon>Caligidae</taxon>
        <taxon>Caligus</taxon>
    </lineage>
</organism>
<accession>A0A7T8HHL7</accession>
<dbReference type="AlphaFoldDB" id="A0A7T8HHL7"/>
<evidence type="ECO:0000256" key="1">
    <source>
        <dbReference type="SAM" id="SignalP"/>
    </source>
</evidence>
<protein>
    <submittedName>
        <fullName evidence="2">Uncharacterized protein</fullName>
    </submittedName>
</protein>
<feature type="non-terminal residue" evidence="2">
    <location>
        <position position="62"/>
    </location>
</feature>
<gene>
    <name evidence="2" type="ORF">FKW44_010958</name>
</gene>
<evidence type="ECO:0000313" key="2">
    <source>
        <dbReference type="EMBL" id="QQP50077.1"/>
    </source>
</evidence>
<keyword evidence="3" id="KW-1185">Reference proteome</keyword>
<proteinExistence type="predicted"/>
<dbReference type="Proteomes" id="UP000595437">
    <property type="component" value="Chromosome 7"/>
</dbReference>
<keyword evidence="1" id="KW-0732">Signal</keyword>
<sequence>MTWSLKLCCILSLLAVFVQSGNCDEYSDPRPPGFETEYHNMLLQKLNLLIPNMQKDKPFPQQ</sequence>
<feature type="chain" id="PRO_5031393915" evidence="1">
    <location>
        <begin position="24"/>
        <end position="62"/>
    </location>
</feature>
<feature type="signal peptide" evidence="1">
    <location>
        <begin position="1"/>
        <end position="23"/>
    </location>
</feature>